<dbReference type="AlphaFoldDB" id="D7KNI2"/>
<dbReference type="Gramene" id="scaffold_102706.1">
    <property type="protein sequence ID" value="scaffold_102706.1"/>
    <property type="gene ID" value="scaffold_102706.1"/>
</dbReference>
<evidence type="ECO:0000313" key="2">
    <source>
        <dbReference type="Proteomes" id="UP000008694"/>
    </source>
</evidence>
<accession>D7KNI2</accession>
<name>D7KNI2_ARALL</name>
<sequence length="53" mass="5726">MSGEKTMPNASDESLTKKTKIFGVNVASTRSTMLKFAIISIYGVSRGWDSVIA</sequence>
<dbReference type="HOGENOM" id="CLU_3071402_0_0_1"/>
<protein>
    <submittedName>
        <fullName evidence="1">Predicted protein</fullName>
    </submittedName>
</protein>
<dbReference type="EMBL" id="GL348713">
    <property type="protein sequence ID" value="EFH66848.1"/>
    <property type="molecule type" value="Genomic_DNA"/>
</dbReference>
<proteinExistence type="predicted"/>
<organism evidence="2">
    <name type="scientific">Arabidopsis lyrata subsp. lyrata</name>
    <name type="common">Lyre-leaved rock-cress</name>
    <dbReference type="NCBI Taxonomy" id="81972"/>
    <lineage>
        <taxon>Eukaryota</taxon>
        <taxon>Viridiplantae</taxon>
        <taxon>Streptophyta</taxon>
        <taxon>Embryophyta</taxon>
        <taxon>Tracheophyta</taxon>
        <taxon>Spermatophyta</taxon>
        <taxon>Magnoliopsida</taxon>
        <taxon>eudicotyledons</taxon>
        <taxon>Gunneridae</taxon>
        <taxon>Pentapetalae</taxon>
        <taxon>rosids</taxon>
        <taxon>malvids</taxon>
        <taxon>Brassicales</taxon>
        <taxon>Brassicaceae</taxon>
        <taxon>Camelineae</taxon>
        <taxon>Arabidopsis</taxon>
    </lineage>
</organism>
<evidence type="ECO:0000313" key="1">
    <source>
        <dbReference type="EMBL" id="EFH66848.1"/>
    </source>
</evidence>
<gene>
    <name evidence="1" type="ORF">ARALYDRAFT_889912</name>
</gene>
<reference evidence="2" key="1">
    <citation type="journal article" date="2011" name="Nat. Genet.">
        <title>The Arabidopsis lyrata genome sequence and the basis of rapid genome size change.</title>
        <authorList>
            <person name="Hu T.T."/>
            <person name="Pattyn P."/>
            <person name="Bakker E.G."/>
            <person name="Cao J."/>
            <person name="Cheng J.-F."/>
            <person name="Clark R.M."/>
            <person name="Fahlgren N."/>
            <person name="Fawcett J.A."/>
            <person name="Grimwood J."/>
            <person name="Gundlach H."/>
            <person name="Haberer G."/>
            <person name="Hollister J.D."/>
            <person name="Ossowski S."/>
            <person name="Ottilar R.P."/>
            <person name="Salamov A.A."/>
            <person name="Schneeberger K."/>
            <person name="Spannagl M."/>
            <person name="Wang X."/>
            <person name="Yang L."/>
            <person name="Nasrallah M.E."/>
            <person name="Bergelson J."/>
            <person name="Carrington J.C."/>
            <person name="Gaut B.S."/>
            <person name="Schmutz J."/>
            <person name="Mayer K.F.X."/>
            <person name="Van de Peer Y."/>
            <person name="Grigoriev I.V."/>
            <person name="Nordborg M."/>
            <person name="Weigel D."/>
            <person name="Guo Y.-L."/>
        </authorList>
    </citation>
    <scope>NUCLEOTIDE SEQUENCE [LARGE SCALE GENOMIC DNA]</scope>
    <source>
        <strain evidence="2">cv. MN47</strain>
    </source>
</reference>
<keyword evidence="2" id="KW-1185">Reference proteome</keyword>
<dbReference type="Proteomes" id="UP000008694">
    <property type="component" value="Unassembled WGS sequence"/>
</dbReference>